<reference evidence="2" key="1">
    <citation type="submission" date="2022-07" db="EMBL/GenBank/DDBJ databases">
        <title>Phylogenomic reconstructions and comparative analyses of Kickxellomycotina fungi.</title>
        <authorList>
            <person name="Reynolds N.K."/>
            <person name="Stajich J.E."/>
            <person name="Barry K."/>
            <person name="Grigoriev I.V."/>
            <person name="Crous P."/>
            <person name="Smith M.E."/>
        </authorList>
    </citation>
    <scope>NUCLEOTIDE SEQUENCE</scope>
    <source>
        <strain evidence="2">BCRC 34381</strain>
    </source>
</reference>
<dbReference type="GO" id="GO:0030968">
    <property type="term" value="P:endoplasmic reticulum unfolded protein response"/>
    <property type="evidence" value="ECO:0007669"/>
    <property type="project" value="TreeGrafter"/>
</dbReference>
<dbReference type="GO" id="GO:0003714">
    <property type="term" value="F:transcription corepressor activity"/>
    <property type="evidence" value="ECO:0007669"/>
    <property type="project" value="InterPro"/>
</dbReference>
<feature type="region of interest" description="Disordered" evidence="1">
    <location>
        <begin position="74"/>
        <end position="116"/>
    </location>
</feature>
<keyword evidence="3" id="KW-1185">Reference proteome</keyword>
<dbReference type="EMBL" id="JANBOI010000373">
    <property type="protein sequence ID" value="KAJ1731047.1"/>
    <property type="molecule type" value="Genomic_DNA"/>
</dbReference>
<feature type="compositionally biased region" description="Low complexity" evidence="1">
    <location>
        <begin position="261"/>
        <end position="271"/>
    </location>
</feature>
<dbReference type="GO" id="GO:0005783">
    <property type="term" value="C:endoplasmic reticulum"/>
    <property type="evidence" value="ECO:0007669"/>
    <property type="project" value="TreeGrafter"/>
</dbReference>
<feature type="region of interest" description="Disordered" evidence="1">
    <location>
        <begin position="366"/>
        <end position="410"/>
    </location>
</feature>
<dbReference type="PANTHER" id="PTHR38406:SF1">
    <property type="entry name" value="TRANSCRIPTIONAL REPRESSOR OPI1"/>
    <property type="match status" value="1"/>
</dbReference>
<feature type="region of interest" description="Disordered" evidence="1">
    <location>
        <begin position="340"/>
        <end position="359"/>
    </location>
</feature>
<feature type="compositionally biased region" description="Low complexity" evidence="1">
    <location>
        <begin position="89"/>
        <end position="107"/>
    </location>
</feature>
<dbReference type="AlphaFoldDB" id="A0A9W7YF78"/>
<protein>
    <submittedName>
        <fullName evidence="2">Transcriptional regulator opi1</fullName>
    </submittedName>
</protein>
<evidence type="ECO:0000313" key="2">
    <source>
        <dbReference type="EMBL" id="KAJ1731047.1"/>
    </source>
</evidence>
<feature type="region of interest" description="Disordered" evidence="1">
    <location>
        <begin position="446"/>
        <end position="490"/>
    </location>
</feature>
<evidence type="ECO:0000256" key="1">
    <source>
        <dbReference type="SAM" id="MobiDB-lite"/>
    </source>
</evidence>
<comment type="caution">
    <text evidence="2">The sequence shown here is derived from an EMBL/GenBank/DDBJ whole genome shotgun (WGS) entry which is preliminary data.</text>
</comment>
<organism evidence="2 3">
    <name type="scientific">Coemansia biformis</name>
    <dbReference type="NCBI Taxonomy" id="1286918"/>
    <lineage>
        <taxon>Eukaryota</taxon>
        <taxon>Fungi</taxon>
        <taxon>Fungi incertae sedis</taxon>
        <taxon>Zoopagomycota</taxon>
        <taxon>Kickxellomycotina</taxon>
        <taxon>Kickxellomycetes</taxon>
        <taxon>Kickxellales</taxon>
        <taxon>Kickxellaceae</taxon>
        <taxon>Coemansia</taxon>
    </lineage>
</organism>
<sequence length="490" mass="52441">MCDPIAKRIGVAQLDDFACRQLTNLGYGMPAQLYHNGAEAVSSSLSLTGSSNLRKRTKDQVDRQASDGMECEYRHGEERESLIPPQPAQQPQLPAQQPQLPQQPQHHAQADGGSGGSRGWGVGSLVASAKGRALAYREDSMRRLKYCLDWVAYATALLHQHIEDLRRLLALLQEAARTGIAAADGTAMVAVPNASVLQQIVQDAAHRLALARREIVHTVRKAVGVVSHYAGAVLPGEARRQVRVMILSLPRRWASADTVLGASSSSGSVSGSDGGSTGIASNGSSPLASPRHGPRAEMRPENAEAAARRTLVFATESFNMLDNVRSIFYNLHANAERWIGPSPAVPQEETSQPPETVPLTDVHAYRDPASSASPATLAPPPVRRPPRRLPVAVGASSDMDTTGGERGPASESLVEIGEQMRRMDIIALQQEQHMHMQTKLGALESRSAGGSPALRPAGAAGGWPAHRASDDLSAAVHKRSRTREPTPTRM</sequence>
<name>A0A9W7YF78_9FUNG</name>
<dbReference type="PANTHER" id="PTHR38406">
    <property type="entry name" value="TRANSCRIPTIONAL REPRESSOR OPI1"/>
    <property type="match status" value="1"/>
</dbReference>
<accession>A0A9W7YF78</accession>
<gene>
    <name evidence="2" type="primary">OPI1</name>
    <name evidence="2" type="ORF">LPJ61_002720</name>
</gene>
<dbReference type="Pfam" id="PF08618">
    <property type="entry name" value="Opi1"/>
    <property type="match status" value="1"/>
</dbReference>
<feature type="region of interest" description="Disordered" evidence="1">
    <location>
        <begin position="260"/>
        <end position="303"/>
    </location>
</feature>
<evidence type="ECO:0000313" key="3">
    <source>
        <dbReference type="Proteomes" id="UP001143981"/>
    </source>
</evidence>
<proteinExistence type="predicted"/>
<dbReference type="GO" id="GO:0006357">
    <property type="term" value="P:regulation of transcription by RNA polymerase II"/>
    <property type="evidence" value="ECO:0007669"/>
    <property type="project" value="TreeGrafter"/>
</dbReference>
<dbReference type="Proteomes" id="UP001143981">
    <property type="component" value="Unassembled WGS sequence"/>
</dbReference>
<dbReference type="InterPro" id="IPR013927">
    <property type="entry name" value="TF_Opi1_Ccg-8"/>
</dbReference>
<dbReference type="GO" id="GO:0008654">
    <property type="term" value="P:phospholipid biosynthetic process"/>
    <property type="evidence" value="ECO:0007669"/>
    <property type="project" value="TreeGrafter"/>
</dbReference>
<dbReference type="OrthoDB" id="2441642at2759"/>
<dbReference type="GO" id="GO:0005634">
    <property type="term" value="C:nucleus"/>
    <property type="evidence" value="ECO:0007669"/>
    <property type="project" value="TreeGrafter"/>
</dbReference>